<keyword evidence="3" id="KW-1133">Transmembrane helix</keyword>
<dbReference type="Proteomes" id="UP000235484">
    <property type="component" value="Unassembled WGS sequence"/>
</dbReference>
<evidence type="ECO:0000313" key="4">
    <source>
        <dbReference type="EMBL" id="CUR42509.1"/>
    </source>
</evidence>
<feature type="compositionally biased region" description="Low complexity" evidence="2">
    <location>
        <begin position="9"/>
        <end position="22"/>
    </location>
</feature>
<name>A0A0U5JYQ4_LIMRT</name>
<evidence type="ECO:0000256" key="1">
    <source>
        <dbReference type="SAM" id="Coils"/>
    </source>
</evidence>
<accession>A0A0U5JYQ4</accession>
<keyword evidence="3" id="KW-0812">Transmembrane</keyword>
<protein>
    <submittedName>
        <fullName evidence="4">Uncharacterized protein</fullName>
    </submittedName>
</protein>
<organism evidence="4 5">
    <name type="scientific">Limosilactobacillus reuteri</name>
    <name type="common">Lactobacillus reuteri</name>
    <dbReference type="NCBI Taxonomy" id="1598"/>
    <lineage>
        <taxon>Bacteria</taxon>
        <taxon>Bacillati</taxon>
        <taxon>Bacillota</taxon>
        <taxon>Bacilli</taxon>
        <taxon>Lactobacillales</taxon>
        <taxon>Lactobacillaceae</taxon>
        <taxon>Limosilactobacillus</taxon>
    </lineage>
</organism>
<evidence type="ECO:0000256" key="2">
    <source>
        <dbReference type="SAM" id="MobiDB-lite"/>
    </source>
</evidence>
<evidence type="ECO:0000256" key="3">
    <source>
        <dbReference type="SAM" id="Phobius"/>
    </source>
</evidence>
<reference evidence="5" key="1">
    <citation type="submission" date="2015-10" db="EMBL/GenBank/DDBJ databases">
        <authorList>
            <person name="Crossman L.C."/>
        </authorList>
    </citation>
    <scope>NUCLEOTIDE SEQUENCE [LARGE SCALE GENOMIC DNA]</scope>
    <source>
        <strain evidence="5">20-2</strain>
    </source>
</reference>
<keyword evidence="1" id="KW-0175">Coiled coil</keyword>
<evidence type="ECO:0000313" key="5">
    <source>
        <dbReference type="Proteomes" id="UP000235484"/>
    </source>
</evidence>
<feature type="transmembrane region" description="Helical" evidence="3">
    <location>
        <begin position="266"/>
        <end position="284"/>
    </location>
</feature>
<gene>
    <name evidence="4" type="ORF">LRLP16767_LR202_02167</name>
</gene>
<feature type="region of interest" description="Disordered" evidence="2">
    <location>
        <begin position="1"/>
        <end position="26"/>
    </location>
</feature>
<proteinExistence type="predicted"/>
<feature type="coiled-coil region" evidence="1">
    <location>
        <begin position="49"/>
        <end position="80"/>
    </location>
</feature>
<feature type="transmembrane region" description="Helical" evidence="3">
    <location>
        <begin position="239"/>
        <end position="260"/>
    </location>
</feature>
<dbReference type="AlphaFoldDB" id="A0A0U5JYQ4"/>
<sequence length="290" mass="32176">MLESELLDNSDSTSSTDNEVNSLKLGSRNKDLSKKLDYLIDESAKQDDVNQVTKSVESLSNKLDENKQTLKEQLKDQSSKVVKAVADARAIGYSDGLVGRVDAMEQKVGGLEADINLREQNLDQKTQECIAKVADLDQASKYLENYTQAVNNRLVPTMRNLILAMRNGITHHTEEVTNDVYQQLKKDTGLSVDEIIKTAVSQDFTKERESAEEASASAKLSAKASQQSVRQIATMLENFMTFLVMFGIELVILVAVVAVTPGWQKLIVAPLGIIICGVMDWKIYKKGDWD</sequence>
<keyword evidence="3" id="KW-0472">Membrane</keyword>
<dbReference type="EMBL" id="LN887685">
    <property type="protein sequence ID" value="CUR42509.1"/>
    <property type="molecule type" value="Genomic_DNA"/>
</dbReference>